<keyword evidence="2" id="KW-0808">Transferase</keyword>
<proteinExistence type="predicted"/>
<dbReference type="GO" id="GO:0003964">
    <property type="term" value="F:RNA-directed DNA polymerase activity"/>
    <property type="evidence" value="ECO:0007669"/>
    <property type="project" value="UniProtKB-KW"/>
</dbReference>
<accession>A0A6G0Z195</accession>
<sequence length="159" mass="18960">MYTHNLRNNDLFYIRHFSWRYMLNGALKMLMSFGNNQTLSYNDTIKLKSSQLFSLISLKNLLTLFVLYVYAYSNDILLWPRFLYLALITNSYPLIYNSDLHDTRLEYFFFLKRTMDLTSTKIATMGKHDEDTSYVIIVSHENYLNLTHKLKHSVITQFP</sequence>
<evidence type="ECO:0000313" key="3">
    <source>
        <dbReference type="Proteomes" id="UP000478052"/>
    </source>
</evidence>
<keyword evidence="1" id="KW-0812">Transmembrane</keyword>
<reference evidence="2 3" key="1">
    <citation type="submission" date="2019-08" db="EMBL/GenBank/DDBJ databases">
        <title>Whole genome of Aphis craccivora.</title>
        <authorList>
            <person name="Voronova N.V."/>
            <person name="Shulinski R.S."/>
            <person name="Bandarenka Y.V."/>
            <person name="Zhorov D.G."/>
            <person name="Warner D."/>
        </authorList>
    </citation>
    <scope>NUCLEOTIDE SEQUENCE [LARGE SCALE GENOMIC DNA]</scope>
    <source>
        <strain evidence="2">180601</strain>
        <tissue evidence="2">Whole Body</tissue>
    </source>
</reference>
<name>A0A6G0Z195_APHCR</name>
<gene>
    <name evidence="2" type="ORF">FWK35_00002493</name>
</gene>
<keyword evidence="2" id="KW-0695">RNA-directed DNA polymerase</keyword>
<evidence type="ECO:0000256" key="1">
    <source>
        <dbReference type="SAM" id="Phobius"/>
    </source>
</evidence>
<organism evidence="2 3">
    <name type="scientific">Aphis craccivora</name>
    <name type="common">Cowpea aphid</name>
    <dbReference type="NCBI Taxonomy" id="307492"/>
    <lineage>
        <taxon>Eukaryota</taxon>
        <taxon>Metazoa</taxon>
        <taxon>Ecdysozoa</taxon>
        <taxon>Arthropoda</taxon>
        <taxon>Hexapoda</taxon>
        <taxon>Insecta</taxon>
        <taxon>Pterygota</taxon>
        <taxon>Neoptera</taxon>
        <taxon>Paraneoptera</taxon>
        <taxon>Hemiptera</taxon>
        <taxon>Sternorrhyncha</taxon>
        <taxon>Aphidomorpha</taxon>
        <taxon>Aphidoidea</taxon>
        <taxon>Aphididae</taxon>
        <taxon>Aphidini</taxon>
        <taxon>Aphis</taxon>
        <taxon>Aphis</taxon>
    </lineage>
</organism>
<protein>
    <submittedName>
        <fullName evidence="2">Reverse transcriptase domain-containing protein</fullName>
    </submittedName>
</protein>
<dbReference type="Proteomes" id="UP000478052">
    <property type="component" value="Unassembled WGS sequence"/>
</dbReference>
<comment type="caution">
    <text evidence="2">The sequence shown here is derived from an EMBL/GenBank/DDBJ whole genome shotgun (WGS) entry which is preliminary data.</text>
</comment>
<keyword evidence="1" id="KW-0472">Membrane</keyword>
<dbReference type="EMBL" id="VUJU01001719">
    <property type="protein sequence ID" value="KAF0764093.1"/>
    <property type="molecule type" value="Genomic_DNA"/>
</dbReference>
<dbReference type="AlphaFoldDB" id="A0A6G0Z195"/>
<keyword evidence="1" id="KW-1133">Transmembrane helix</keyword>
<keyword evidence="3" id="KW-1185">Reference proteome</keyword>
<evidence type="ECO:0000313" key="2">
    <source>
        <dbReference type="EMBL" id="KAF0764093.1"/>
    </source>
</evidence>
<keyword evidence="2" id="KW-0548">Nucleotidyltransferase</keyword>
<feature type="transmembrane region" description="Helical" evidence="1">
    <location>
        <begin position="52"/>
        <end position="71"/>
    </location>
</feature>